<feature type="chain" id="PRO_5043894255" evidence="2">
    <location>
        <begin position="26"/>
        <end position="393"/>
    </location>
</feature>
<dbReference type="PANTHER" id="PTHR31157">
    <property type="entry name" value="SCP DOMAIN-CONTAINING PROTEIN"/>
    <property type="match status" value="1"/>
</dbReference>
<dbReference type="Pfam" id="PF01471">
    <property type="entry name" value="PG_binding_1"/>
    <property type="match status" value="2"/>
</dbReference>
<dbReference type="PANTHER" id="PTHR31157:SF1">
    <property type="entry name" value="SCP DOMAIN-CONTAINING PROTEIN"/>
    <property type="match status" value="1"/>
</dbReference>
<reference evidence="5 6" key="1">
    <citation type="submission" date="2023-04" db="EMBL/GenBank/DDBJ databases">
        <authorList>
            <person name="Hsu D."/>
        </authorList>
    </citation>
    <scope>NUCLEOTIDE SEQUENCE [LARGE SCALE GENOMIC DNA]</scope>
    <source>
        <strain evidence="5 6">MK1</strain>
    </source>
</reference>
<name>A0AAU0UGW4_9FIRM</name>
<dbReference type="InterPro" id="IPR036365">
    <property type="entry name" value="PGBD-like_sf"/>
</dbReference>
<accession>A0AAU0UGW4</accession>
<evidence type="ECO:0000259" key="3">
    <source>
        <dbReference type="Pfam" id="PF00188"/>
    </source>
</evidence>
<dbReference type="InterPro" id="IPR014044">
    <property type="entry name" value="CAP_dom"/>
</dbReference>
<dbReference type="InterPro" id="IPR036366">
    <property type="entry name" value="PGBDSf"/>
</dbReference>
<dbReference type="CDD" id="cd05379">
    <property type="entry name" value="CAP_bacterial"/>
    <property type="match status" value="1"/>
</dbReference>
<feature type="domain" description="Peptidoglycan binding-like" evidence="4">
    <location>
        <begin position="157"/>
        <end position="212"/>
    </location>
</feature>
<dbReference type="AlphaFoldDB" id="A0AAU0UGW4"/>
<feature type="region of interest" description="Disordered" evidence="1">
    <location>
        <begin position="216"/>
        <end position="264"/>
    </location>
</feature>
<protein>
    <submittedName>
        <fullName evidence="5">Peptidoglycan-binding protein</fullName>
    </submittedName>
</protein>
<dbReference type="SUPFAM" id="SSF55797">
    <property type="entry name" value="PR-1-like"/>
    <property type="match status" value="1"/>
</dbReference>
<proteinExistence type="predicted"/>
<gene>
    <name evidence="5" type="ORF">MFMK1_000268</name>
</gene>
<feature type="signal peptide" evidence="2">
    <location>
        <begin position="1"/>
        <end position="25"/>
    </location>
</feature>
<dbReference type="InterPro" id="IPR002477">
    <property type="entry name" value="Peptidoglycan-bd-like"/>
</dbReference>
<feature type="compositionally biased region" description="Low complexity" evidence="1">
    <location>
        <begin position="246"/>
        <end position="257"/>
    </location>
</feature>
<dbReference type="InterPro" id="IPR035940">
    <property type="entry name" value="CAP_sf"/>
</dbReference>
<evidence type="ECO:0000256" key="2">
    <source>
        <dbReference type="SAM" id="SignalP"/>
    </source>
</evidence>
<dbReference type="KEGG" id="dbc:MFMK1_000268"/>
<dbReference type="SUPFAM" id="SSF47090">
    <property type="entry name" value="PGBD-like"/>
    <property type="match status" value="2"/>
</dbReference>
<dbReference type="EMBL" id="CP121694">
    <property type="protein sequence ID" value="WRO20497.1"/>
    <property type="molecule type" value="Genomic_DNA"/>
</dbReference>
<sequence length="393" mass="43353">MKKFSTMMAVITALFFILTSVPAAGATTYYVNGGSSGHRQNDEAKALGYGDYNEQVQTLKQNLEKLGYRIGSRSYWFNYATKRAVRQFQQDNGLRVTGVAGSDILKLINEKISKSNDTSNFSQNGNSGTRIIIRYPNRRDNQDSGSNFQQLRYGSYGDEVFQVETQLDALGYNPGKVSKFYSISTLLAVRDFQRDAGLNVTGEVDQETWRKLKTLASELGNGDVEESTPENGRESHDTQQPGTNEGNNPPSGGNSSPAHDTNLPIGLNAEEQQMINLVNQERVSRGLAPLKVDMQLVETARLKSKDMVDNGYFAHQSPNLGSPFDMMRRAGVGYRYAGENLAGAPEVETAHRNLMNSPGHRANILSPNYTHIGIGIVDGSQYGQIFTQHFIGK</sequence>
<keyword evidence="6" id="KW-1185">Reference proteome</keyword>
<organism evidence="5 6">
    <name type="scientific">Metallumcola ferriviriculae</name>
    <dbReference type="NCBI Taxonomy" id="3039180"/>
    <lineage>
        <taxon>Bacteria</taxon>
        <taxon>Bacillati</taxon>
        <taxon>Bacillota</taxon>
        <taxon>Clostridia</taxon>
        <taxon>Neomoorellales</taxon>
        <taxon>Desulfitibacteraceae</taxon>
        <taxon>Metallumcola</taxon>
    </lineage>
</organism>
<evidence type="ECO:0000259" key="4">
    <source>
        <dbReference type="Pfam" id="PF01471"/>
    </source>
</evidence>
<dbReference type="InterPro" id="IPR014258">
    <property type="entry name" value="CAP_domain_YkwD-like"/>
</dbReference>
<evidence type="ECO:0000313" key="5">
    <source>
        <dbReference type="EMBL" id="WRO20497.1"/>
    </source>
</evidence>
<dbReference type="RefSeq" id="WP_366923390.1">
    <property type="nucleotide sequence ID" value="NZ_CP121694.1"/>
</dbReference>
<feature type="domain" description="Peptidoglycan binding-like" evidence="4">
    <location>
        <begin position="53"/>
        <end position="107"/>
    </location>
</feature>
<dbReference type="Gene3D" id="1.10.101.10">
    <property type="entry name" value="PGBD-like superfamily/PGBD"/>
    <property type="match status" value="2"/>
</dbReference>
<evidence type="ECO:0000313" key="6">
    <source>
        <dbReference type="Proteomes" id="UP001329915"/>
    </source>
</evidence>
<dbReference type="NCBIfam" id="TIGR02909">
    <property type="entry name" value="spore_YkwD"/>
    <property type="match status" value="1"/>
</dbReference>
<dbReference type="Proteomes" id="UP001329915">
    <property type="component" value="Chromosome"/>
</dbReference>
<keyword evidence="2" id="KW-0732">Signal</keyword>
<dbReference type="Pfam" id="PF00188">
    <property type="entry name" value="CAP"/>
    <property type="match status" value="1"/>
</dbReference>
<dbReference type="Gene3D" id="3.40.33.10">
    <property type="entry name" value="CAP"/>
    <property type="match status" value="1"/>
</dbReference>
<feature type="domain" description="SCP" evidence="3">
    <location>
        <begin position="276"/>
        <end position="390"/>
    </location>
</feature>
<evidence type="ECO:0000256" key="1">
    <source>
        <dbReference type="SAM" id="MobiDB-lite"/>
    </source>
</evidence>